<accession>A0ABU7BQ18</accession>
<dbReference type="Proteomes" id="UP001345963">
    <property type="component" value="Unassembled WGS sequence"/>
</dbReference>
<sequence>MRCVQTFGLYCMSALNIQRLNHLCPLFLQKQLKLSKYCIEIICEHQFSSYVKDTQLDLSIDYDRAIQTQNKISPKYFSVTLMGSLESSYWKVSLYPSLKSLQPLIGFIAVLFQLYRCSIFLSTLTSFLGKSSHSMSLPPTHLILFEKDFAKHASFSIHSSLIHIYVLVCHIQSQ</sequence>
<comment type="caution">
    <text evidence="1">The sequence shown here is derived from an EMBL/GenBank/DDBJ whole genome shotgun (WGS) entry which is preliminary data.</text>
</comment>
<keyword evidence="2" id="KW-1185">Reference proteome</keyword>
<dbReference type="EMBL" id="JAHUTI010062420">
    <property type="protein sequence ID" value="MED6252752.1"/>
    <property type="molecule type" value="Genomic_DNA"/>
</dbReference>
<evidence type="ECO:0000313" key="2">
    <source>
        <dbReference type="Proteomes" id="UP001345963"/>
    </source>
</evidence>
<gene>
    <name evidence="1" type="ORF">ATANTOWER_016503</name>
</gene>
<proteinExistence type="predicted"/>
<reference evidence="1 2" key="1">
    <citation type="submission" date="2021-07" db="EMBL/GenBank/DDBJ databases">
        <authorList>
            <person name="Palmer J.M."/>
        </authorList>
    </citation>
    <scope>NUCLEOTIDE SEQUENCE [LARGE SCALE GENOMIC DNA]</scope>
    <source>
        <strain evidence="1 2">AT_MEX2019</strain>
        <tissue evidence="1">Muscle</tissue>
    </source>
</reference>
<protein>
    <submittedName>
        <fullName evidence="1">Uncharacterized protein</fullName>
    </submittedName>
</protein>
<evidence type="ECO:0000313" key="1">
    <source>
        <dbReference type="EMBL" id="MED6252752.1"/>
    </source>
</evidence>
<name>A0ABU7BQ18_9TELE</name>
<organism evidence="1 2">
    <name type="scientific">Ataeniobius toweri</name>
    <dbReference type="NCBI Taxonomy" id="208326"/>
    <lineage>
        <taxon>Eukaryota</taxon>
        <taxon>Metazoa</taxon>
        <taxon>Chordata</taxon>
        <taxon>Craniata</taxon>
        <taxon>Vertebrata</taxon>
        <taxon>Euteleostomi</taxon>
        <taxon>Actinopterygii</taxon>
        <taxon>Neopterygii</taxon>
        <taxon>Teleostei</taxon>
        <taxon>Neoteleostei</taxon>
        <taxon>Acanthomorphata</taxon>
        <taxon>Ovalentaria</taxon>
        <taxon>Atherinomorphae</taxon>
        <taxon>Cyprinodontiformes</taxon>
        <taxon>Goodeidae</taxon>
        <taxon>Ataeniobius</taxon>
    </lineage>
</organism>